<dbReference type="EC" id="3.2.1.4" evidence="7"/>
<keyword evidence="2 7" id="KW-0378">Hydrolase</keyword>
<feature type="compositionally biased region" description="Pro residues" evidence="8">
    <location>
        <begin position="402"/>
        <end position="416"/>
    </location>
</feature>
<dbReference type="PANTHER" id="PTHR35923:SF2">
    <property type="entry name" value="ENDOGLUCANASE"/>
    <property type="match status" value="1"/>
</dbReference>
<evidence type="ECO:0000256" key="5">
    <source>
        <dbReference type="ARBA" id="ARBA00023295"/>
    </source>
</evidence>
<protein>
    <recommendedName>
        <fullName evidence="7">Endoglucanase</fullName>
        <ecNumber evidence="7">3.2.1.4</ecNumber>
    </recommendedName>
</protein>
<comment type="caution">
    <text evidence="10">The sequence shown here is derived from an EMBL/GenBank/DDBJ whole genome shotgun (WGS) entry which is preliminary data.</text>
</comment>
<dbReference type="Gene3D" id="2.60.40.710">
    <property type="entry name" value="Endoglucanase-like"/>
    <property type="match status" value="1"/>
</dbReference>
<dbReference type="SUPFAM" id="SSF49384">
    <property type="entry name" value="Carbohydrate-binding domain"/>
    <property type="match status" value="1"/>
</dbReference>
<evidence type="ECO:0000256" key="6">
    <source>
        <dbReference type="ARBA" id="ARBA00023326"/>
    </source>
</evidence>
<dbReference type="PROSITE" id="PS00659">
    <property type="entry name" value="GLYCOSYL_HYDROL_F5"/>
    <property type="match status" value="1"/>
</dbReference>
<dbReference type="InterPro" id="IPR017853">
    <property type="entry name" value="GH"/>
</dbReference>
<feature type="region of interest" description="Disordered" evidence="8">
    <location>
        <begin position="394"/>
        <end position="416"/>
    </location>
</feature>
<dbReference type="InterPro" id="IPR008965">
    <property type="entry name" value="CBM2/CBM3_carb-bd_dom_sf"/>
</dbReference>
<evidence type="ECO:0000256" key="8">
    <source>
        <dbReference type="SAM" id="MobiDB-lite"/>
    </source>
</evidence>
<gene>
    <name evidence="10" type="ORF">EI42_01836</name>
</gene>
<evidence type="ECO:0000256" key="3">
    <source>
        <dbReference type="ARBA" id="ARBA00023001"/>
    </source>
</evidence>
<evidence type="ECO:0000259" key="9">
    <source>
        <dbReference type="PROSITE" id="PS51172"/>
    </source>
</evidence>
<comment type="similarity">
    <text evidence="7">Belongs to the glycosyl hydrolase 5 (cellulase A) family.</text>
</comment>
<evidence type="ECO:0000256" key="1">
    <source>
        <dbReference type="ARBA" id="ARBA00000966"/>
    </source>
</evidence>
<keyword evidence="4 7" id="KW-0119">Carbohydrate metabolism</keyword>
<organism evidence="10 11">
    <name type="scientific">Thermosporothrix hazakensis</name>
    <dbReference type="NCBI Taxonomy" id="644383"/>
    <lineage>
        <taxon>Bacteria</taxon>
        <taxon>Bacillati</taxon>
        <taxon>Chloroflexota</taxon>
        <taxon>Ktedonobacteria</taxon>
        <taxon>Ktedonobacterales</taxon>
        <taxon>Thermosporotrichaceae</taxon>
        <taxon>Thermosporothrix</taxon>
    </lineage>
</organism>
<dbReference type="SUPFAM" id="SSF51445">
    <property type="entry name" value="(Trans)glycosidases"/>
    <property type="match status" value="1"/>
</dbReference>
<evidence type="ECO:0000256" key="7">
    <source>
        <dbReference type="RuleBase" id="RU361153"/>
    </source>
</evidence>
<name>A0A326UDD7_THEHA</name>
<proteinExistence type="inferred from homology"/>
<evidence type="ECO:0000313" key="10">
    <source>
        <dbReference type="EMBL" id="PZW32744.1"/>
    </source>
</evidence>
<dbReference type="EMBL" id="QKUF01000004">
    <property type="protein sequence ID" value="PZW32744.1"/>
    <property type="molecule type" value="Genomic_DNA"/>
</dbReference>
<dbReference type="GO" id="GO:0030245">
    <property type="term" value="P:cellulose catabolic process"/>
    <property type="evidence" value="ECO:0007669"/>
    <property type="project" value="UniProtKB-KW"/>
</dbReference>
<dbReference type="Pfam" id="PF00150">
    <property type="entry name" value="Cellulase"/>
    <property type="match status" value="1"/>
</dbReference>
<evidence type="ECO:0000256" key="2">
    <source>
        <dbReference type="ARBA" id="ARBA00022801"/>
    </source>
</evidence>
<keyword evidence="3 7" id="KW-0136">Cellulose degradation</keyword>
<dbReference type="GO" id="GO:0030248">
    <property type="term" value="F:cellulose binding"/>
    <property type="evidence" value="ECO:0007669"/>
    <property type="project" value="InterPro"/>
</dbReference>
<dbReference type="Gene3D" id="3.20.20.80">
    <property type="entry name" value="Glycosidases"/>
    <property type="match status" value="1"/>
</dbReference>
<dbReference type="InterPro" id="IPR001956">
    <property type="entry name" value="CBM3"/>
</dbReference>
<dbReference type="PANTHER" id="PTHR35923">
    <property type="entry name" value="MAJOR EXTRACELLULAR ENDOGLUCANASE"/>
    <property type="match status" value="1"/>
</dbReference>
<evidence type="ECO:0000313" key="11">
    <source>
        <dbReference type="Proteomes" id="UP000248806"/>
    </source>
</evidence>
<accession>A0A326UDD7</accession>
<dbReference type="AlphaFoldDB" id="A0A326UDD7"/>
<dbReference type="Proteomes" id="UP000248806">
    <property type="component" value="Unassembled WGS sequence"/>
</dbReference>
<dbReference type="SMART" id="SM01067">
    <property type="entry name" value="CBM_3"/>
    <property type="match status" value="1"/>
</dbReference>
<keyword evidence="5 7" id="KW-0326">Glycosidase</keyword>
<dbReference type="RefSeq" id="WP_211326094.1">
    <property type="nucleotide sequence ID" value="NZ_BIFX01000002.1"/>
</dbReference>
<evidence type="ECO:0000256" key="4">
    <source>
        <dbReference type="ARBA" id="ARBA00023277"/>
    </source>
</evidence>
<dbReference type="Pfam" id="PF00942">
    <property type="entry name" value="CBM_3"/>
    <property type="match status" value="1"/>
</dbReference>
<dbReference type="InterPro" id="IPR036966">
    <property type="entry name" value="CBM3_sf"/>
</dbReference>
<keyword evidence="6 7" id="KW-0624">Polysaccharide degradation</keyword>
<sequence>MSGTTKRRPLRVVMMVLVLLSVLGLSMLPLNMNRVEAAGSGYWHTDGSRILDANNQPVRIAGINWFGFETANYTVHGLWTRNYRDMLDQIKSLGYNTIRLPYSNQLFDAGSTPTGIDFAKNPDLQGLTGLQIMDKIINYSGQIGLRIILDRHRPDSGGQSALWYTSAYPESRWLSDWKMLASRYKGNTTVIGADLHNEPHAPACWGCGDTSLDWRLAAERAGNAILSVNPDWLIFVEGVDCYVSGGGTNGGCYWWGGNLTGAQDYPVRLSVPGRLVYSAHDYPSSVYPQSWFSDPNYPNNLPALWDQRWGYLHKQGTAPVLLGEFGTKLQSTSDQQWLSKLTQYLGNGTSGMHWTFWSWNPNSGDTGGILNDDWTTVNQAKQAYLNPILFPLDGGNGGGTPTPTPSPTTTVTPPPTSVSLQIKYKDGAASNTSTNSLRPQLQIVNTGNTPINLADVTIRYWYTTEGGGTQAYTCDYATIGCSTVHGKFVTVSPGRTGADTYLEVSFTSGTLAPGKDTGELQQRVNKSDWSNYDQSNDYSRNGSFTTYTSWNKVTAYYKGALVWGTEP</sequence>
<comment type="catalytic activity">
    <reaction evidence="1 7">
        <text>Endohydrolysis of (1-&gt;4)-beta-D-glucosidic linkages in cellulose, lichenin and cereal beta-D-glucans.</text>
        <dbReference type="EC" id="3.2.1.4"/>
    </reaction>
</comment>
<dbReference type="InterPro" id="IPR001547">
    <property type="entry name" value="Glyco_hydro_5"/>
</dbReference>
<keyword evidence="11" id="KW-1185">Reference proteome</keyword>
<dbReference type="InterPro" id="IPR018087">
    <property type="entry name" value="Glyco_hydro_5_CS"/>
</dbReference>
<dbReference type="PROSITE" id="PS51172">
    <property type="entry name" value="CBM3"/>
    <property type="match status" value="1"/>
</dbReference>
<feature type="domain" description="CBM3" evidence="9">
    <location>
        <begin position="417"/>
        <end position="567"/>
    </location>
</feature>
<reference evidence="10 11" key="1">
    <citation type="submission" date="2018-06" db="EMBL/GenBank/DDBJ databases">
        <title>Genomic Encyclopedia of Archaeal and Bacterial Type Strains, Phase II (KMG-II): from individual species to whole genera.</title>
        <authorList>
            <person name="Goeker M."/>
        </authorList>
    </citation>
    <scope>NUCLEOTIDE SEQUENCE [LARGE SCALE GENOMIC DNA]</scope>
    <source>
        <strain evidence="10 11">ATCC BAA-1881</strain>
    </source>
</reference>
<dbReference type="GO" id="GO:0008810">
    <property type="term" value="F:cellulase activity"/>
    <property type="evidence" value="ECO:0007669"/>
    <property type="project" value="UniProtKB-EC"/>
</dbReference>